<organism evidence="1 2">
    <name type="scientific">Ridgeia piscesae</name>
    <name type="common">Tubeworm</name>
    <dbReference type="NCBI Taxonomy" id="27915"/>
    <lineage>
        <taxon>Eukaryota</taxon>
        <taxon>Metazoa</taxon>
        <taxon>Spiralia</taxon>
        <taxon>Lophotrochozoa</taxon>
        <taxon>Annelida</taxon>
        <taxon>Polychaeta</taxon>
        <taxon>Sedentaria</taxon>
        <taxon>Canalipalpata</taxon>
        <taxon>Sabellida</taxon>
        <taxon>Siboglinidae</taxon>
        <taxon>Ridgeia</taxon>
    </lineage>
</organism>
<proteinExistence type="predicted"/>
<sequence length="273" mass="30240">MLSSIVRERLLEECASLDIPSGPAGRLNDRLRSPVFLSAIDRLARHEAHRRGTEPDSERIADATNRLSTINVHGVVGDVVTELVYRNKPVDGSQMKKTCFVEKTLQSGHVSQWRIYVSSDAELSLDLLVSVTDVINDIMSGLLRHAVLYLLPILRCQSDDEINIKLNSLNVREGHATPGTEHHRFRMMPQPGDTVSESDQATLRAGQWAFTVGEYVGYGKDDTGPFLHGVIKQQLMPTSDDSSTYLLDIGGSSAVIANSSHLYKYTRTDRPVV</sequence>
<dbReference type="AlphaFoldDB" id="A0AAD9NAL8"/>
<reference evidence="1" key="1">
    <citation type="journal article" date="2023" name="Mol. Biol. Evol.">
        <title>Third-Generation Sequencing Reveals the Adaptive Role of the Epigenome in Three Deep-Sea Polychaetes.</title>
        <authorList>
            <person name="Perez M."/>
            <person name="Aroh O."/>
            <person name="Sun Y."/>
            <person name="Lan Y."/>
            <person name="Juniper S.K."/>
            <person name="Young C.R."/>
            <person name="Angers B."/>
            <person name="Qian P.Y."/>
        </authorList>
    </citation>
    <scope>NUCLEOTIDE SEQUENCE</scope>
    <source>
        <strain evidence="1">R07B-5</strain>
    </source>
</reference>
<dbReference type="InterPro" id="IPR052972">
    <property type="entry name" value="Sacsin_chaperone_reg"/>
</dbReference>
<dbReference type="PANTHER" id="PTHR15600:SF42">
    <property type="entry name" value="SACSIN"/>
    <property type="match status" value="1"/>
</dbReference>
<evidence type="ECO:0000313" key="2">
    <source>
        <dbReference type="Proteomes" id="UP001209878"/>
    </source>
</evidence>
<protein>
    <submittedName>
        <fullName evidence="1">Uncharacterized protein</fullName>
    </submittedName>
</protein>
<gene>
    <name evidence="1" type="ORF">NP493_1473g00009</name>
</gene>
<accession>A0AAD9NAL8</accession>
<dbReference type="PANTHER" id="PTHR15600">
    <property type="entry name" value="SACSIN"/>
    <property type="match status" value="1"/>
</dbReference>
<dbReference type="Proteomes" id="UP001209878">
    <property type="component" value="Unassembled WGS sequence"/>
</dbReference>
<dbReference type="GO" id="GO:0030544">
    <property type="term" value="F:Hsp70 protein binding"/>
    <property type="evidence" value="ECO:0007669"/>
    <property type="project" value="TreeGrafter"/>
</dbReference>
<dbReference type="EMBL" id="JAODUO010001473">
    <property type="protein sequence ID" value="KAK2163222.1"/>
    <property type="molecule type" value="Genomic_DNA"/>
</dbReference>
<keyword evidence="2" id="KW-1185">Reference proteome</keyword>
<evidence type="ECO:0000313" key="1">
    <source>
        <dbReference type="EMBL" id="KAK2163222.1"/>
    </source>
</evidence>
<comment type="caution">
    <text evidence="1">The sequence shown here is derived from an EMBL/GenBank/DDBJ whole genome shotgun (WGS) entry which is preliminary data.</text>
</comment>
<name>A0AAD9NAL8_RIDPI</name>